<reference evidence="5" key="1">
    <citation type="submission" date="2020-05" db="EMBL/GenBank/DDBJ databases">
        <authorList>
            <person name="Chiriac C."/>
            <person name="Salcher M."/>
            <person name="Ghai R."/>
            <person name="Kavagutti S V."/>
        </authorList>
    </citation>
    <scope>NUCLEOTIDE SEQUENCE</scope>
</reference>
<dbReference type="PROSITE" id="PS50983">
    <property type="entry name" value="FE_B12_PBP"/>
    <property type="match status" value="1"/>
</dbReference>
<keyword evidence="3" id="KW-0732">Signal</keyword>
<dbReference type="PROSITE" id="PS51318">
    <property type="entry name" value="TAT"/>
    <property type="match status" value="1"/>
</dbReference>
<proteinExistence type="predicted"/>
<keyword evidence="2" id="KW-0813">Transport</keyword>
<evidence type="ECO:0000256" key="1">
    <source>
        <dbReference type="ARBA" id="ARBA00004196"/>
    </source>
</evidence>
<evidence type="ECO:0000313" key="5">
    <source>
        <dbReference type="EMBL" id="CAB4704034.1"/>
    </source>
</evidence>
<name>A0A6J6Q7T2_9ZZZZ</name>
<comment type="subcellular location">
    <subcellularLocation>
        <location evidence="1">Cell envelope</location>
    </subcellularLocation>
</comment>
<evidence type="ECO:0000256" key="3">
    <source>
        <dbReference type="ARBA" id="ARBA00022729"/>
    </source>
</evidence>
<dbReference type="EMBL" id="CAEZXR010000110">
    <property type="protein sequence ID" value="CAB4704034.1"/>
    <property type="molecule type" value="Genomic_DNA"/>
</dbReference>
<dbReference type="PANTHER" id="PTHR30532:SF24">
    <property type="entry name" value="FERRIC ENTEROBACTIN-BINDING PERIPLASMIC PROTEIN FEPB"/>
    <property type="match status" value="1"/>
</dbReference>
<accession>A0A6J6Q7T2</accession>
<evidence type="ECO:0000259" key="4">
    <source>
        <dbReference type="PROSITE" id="PS50983"/>
    </source>
</evidence>
<dbReference type="PROSITE" id="PS51257">
    <property type="entry name" value="PROKAR_LIPOPROTEIN"/>
    <property type="match status" value="1"/>
</dbReference>
<dbReference type="Pfam" id="PF01497">
    <property type="entry name" value="Peripla_BP_2"/>
    <property type="match status" value="1"/>
</dbReference>
<dbReference type="InterPro" id="IPR002491">
    <property type="entry name" value="ABC_transptr_periplasmic_BD"/>
</dbReference>
<organism evidence="5">
    <name type="scientific">freshwater metagenome</name>
    <dbReference type="NCBI Taxonomy" id="449393"/>
    <lineage>
        <taxon>unclassified sequences</taxon>
        <taxon>metagenomes</taxon>
        <taxon>ecological metagenomes</taxon>
    </lineage>
</organism>
<dbReference type="GO" id="GO:0030288">
    <property type="term" value="C:outer membrane-bounded periplasmic space"/>
    <property type="evidence" value="ECO:0007669"/>
    <property type="project" value="TreeGrafter"/>
</dbReference>
<dbReference type="AlphaFoldDB" id="A0A6J6Q7T2"/>
<dbReference type="PANTHER" id="PTHR30532">
    <property type="entry name" value="IRON III DICITRATE-BINDING PERIPLASMIC PROTEIN"/>
    <property type="match status" value="1"/>
</dbReference>
<protein>
    <submittedName>
        <fullName evidence="5">Unannotated protein</fullName>
    </submittedName>
</protein>
<dbReference type="InterPro" id="IPR006311">
    <property type="entry name" value="TAT_signal"/>
</dbReference>
<gene>
    <name evidence="5" type="ORF">UFOPK2579_01089</name>
</gene>
<evidence type="ECO:0000256" key="2">
    <source>
        <dbReference type="ARBA" id="ARBA00022448"/>
    </source>
</evidence>
<sequence length="354" mass="37516">MPTRRSFLAGLSVMAVIPALAACGSDSTDASPSTGSSGSAAAGFVAEAGAFPVTITHKYGETTLESAPKRVVCIGLTDQDALLALGLVPVGVTYWFGDKELQGIYPWATEALGDADLPELLEDADGLQIEKIAALAPDLIIGQYSGLTEQDYKTLSGIAKVVAQSGDYADYGTPWDEAALRIGTAIGKPAAAQEIIDTVKQRIADEAAAHPEFQGQTAATITPYEGLFLYGPEDPRSRLLVDLGFDLPPLITEADDSEFGVSLSSERTTDLNDIGVAVWLDLGGDKQVEKIFQGTTAYEEGRWFDLNEEDNGSYYVAHSFVTPLSLPYLLDRYVPQLVAASDGDPATEVPAEKG</sequence>
<dbReference type="Gene3D" id="3.40.50.1980">
    <property type="entry name" value="Nitrogenase molybdenum iron protein domain"/>
    <property type="match status" value="2"/>
</dbReference>
<dbReference type="SUPFAM" id="SSF53807">
    <property type="entry name" value="Helical backbone' metal receptor"/>
    <property type="match status" value="1"/>
</dbReference>
<dbReference type="InterPro" id="IPR051313">
    <property type="entry name" value="Bact_iron-sidero_bind"/>
</dbReference>
<feature type="domain" description="Fe/B12 periplasmic-binding" evidence="4">
    <location>
        <begin position="70"/>
        <end position="341"/>
    </location>
</feature>